<evidence type="ECO:0000256" key="4">
    <source>
        <dbReference type="ARBA" id="ARBA00022737"/>
    </source>
</evidence>
<dbReference type="GO" id="GO:0006334">
    <property type="term" value="P:nucleosome assembly"/>
    <property type="evidence" value="ECO:0007669"/>
    <property type="project" value="TreeGrafter"/>
</dbReference>
<protein>
    <recommendedName>
        <fullName evidence="10">CAF1B/HIR1 beta-propeller domain-containing protein</fullName>
    </recommendedName>
</protein>
<dbReference type="PROSITE" id="PS50294">
    <property type="entry name" value="WD_REPEATS_REGION"/>
    <property type="match status" value="1"/>
</dbReference>
<dbReference type="OrthoDB" id="71227at2759"/>
<dbReference type="SMART" id="SM00320">
    <property type="entry name" value="WD40"/>
    <property type="match status" value="5"/>
</dbReference>
<proteinExistence type="inferred from homology"/>
<keyword evidence="8" id="KW-0539">Nucleus</keyword>
<comment type="similarity">
    <text evidence="2">Belongs to the WD repeat HIR1 family.</text>
</comment>
<dbReference type="InterPro" id="IPR055410">
    <property type="entry name" value="Beta-prop_CAF1B_HIR1"/>
</dbReference>
<evidence type="ECO:0000256" key="3">
    <source>
        <dbReference type="ARBA" id="ARBA00022574"/>
    </source>
</evidence>
<evidence type="ECO:0000259" key="10">
    <source>
        <dbReference type="Pfam" id="PF24105"/>
    </source>
</evidence>
<name>A0A8S1F7W7_9PELO</name>
<evidence type="ECO:0000256" key="8">
    <source>
        <dbReference type="ARBA" id="ARBA00023242"/>
    </source>
</evidence>
<dbReference type="InterPro" id="IPR001680">
    <property type="entry name" value="WD40_rpt"/>
</dbReference>
<keyword evidence="7" id="KW-0234">DNA repair</keyword>
<dbReference type="InterPro" id="IPR045145">
    <property type="entry name" value="PTHR15271"/>
</dbReference>
<evidence type="ECO:0000256" key="5">
    <source>
        <dbReference type="ARBA" id="ARBA00022763"/>
    </source>
</evidence>
<evidence type="ECO:0000256" key="1">
    <source>
        <dbReference type="ARBA" id="ARBA00004123"/>
    </source>
</evidence>
<comment type="caution">
    <text evidence="11">The sequence shown here is derived from an EMBL/GenBank/DDBJ whole genome shotgun (WGS) entry which is preliminary data.</text>
</comment>
<dbReference type="EMBL" id="CADEPM010000006">
    <property type="protein sequence ID" value="CAB3407956.1"/>
    <property type="molecule type" value="Genomic_DNA"/>
</dbReference>
<evidence type="ECO:0000313" key="11">
    <source>
        <dbReference type="EMBL" id="CAB3407956.1"/>
    </source>
</evidence>
<dbReference type="InterPro" id="IPR036322">
    <property type="entry name" value="WD40_repeat_dom_sf"/>
</dbReference>
<evidence type="ECO:0000256" key="6">
    <source>
        <dbReference type="ARBA" id="ARBA00022853"/>
    </source>
</evidence>
<reference evidence="11 12" key="1">
    <citation type="submission" date="2020-04" db="EMBL/GenBank/DDBJ databases">
        <authorList>
            <person name="Laetsch R D."/>
            <person name="Stevens L."/>
            <person name="Kumar S."/>
            <person name="Blaxter L. M."/>
        </authorList>
    </citation>
    <scope>NUCLEOTIDE SEQUENCE [LARGE SCALE GENOMIC DNA]</scope>
</reference>
<evidence type="ECO:0000256" key="7">
    <source>
        <dbReference type="ARBA" id="ARBA00023204"/>
    </source>
</evidence>
<dbReference type="PROSITE" id="PS50082">
    <property type="entry name" value="WD_REPEATS_2"/>
    <property type="match status" value="1"/>
</dbReference>
<sequence length="477" mass="53841">MPQIFWHDRKALLSVDVHKISTNNKYKIVTSSVQKEVRIWEFEFENDLKLAVAPLSVSFIANLTGHNTAINQVKFSPSTEHNLLASGDCHGRITIWQISDSPPPPPQDELPPNKENWVRFKILNHDSDVSAICWSPDGTQLASVSNDDCLCMHQALTGVRQFVIRNFRHFPNGICWDPLGKYIITMSADRKMDIVDAVKGTRLKYFSTAELPMRHLRMNEEITLEPKLYKLFHDDQLFSFQRGVTFSPNAEVVAAPCAHLELGSHDVFGTYIFKREDLARERPSAFYPCERPTFLVRFSPLILDLLETSTNVLGLPYRLIWAALTKDSVLFYDSQHESPIGIVSNMHYNALSDASWSSDGQVLVLSSLEGYCSFIKFKVDAWGTVTTRPIPVPTSPQLIEDKKRKKKAPVVTSVAEELSAQKKSPIRPVATTPKNNITPLTKFFKSGKAKDTTLGKEAVKEDTPKVKKRVQLITLTD</sequence>
<comment type="subcellular location">
    <subcellularLocation>
        <location evidence="1">Nucleus</location>
    </subcellularLocation>
</comment>
<keyword evidence="4" id="KW-0677">Repeat</keyword>
<evidence type="ECO:0000313" key="12">
    <source>
        <dbReference type="Proteomes" id="UP000494206"/>
    </source>
</evidence>
<dbReference type="PANTHER" id="PTHR15271:SF4">
    <property type="entry name" value="CHROMATIN ASSEMBLY FACTOR 1 SUBUNIT B"/>
    <property type="match status" value="1"/>
</dbReference>
<keyword evidence="3 9" id="KW-0853">WD repeat</keyword>
<dbReference type="GO" id="GO:0005634">
    <property type="term" value="C:nucleus"/>
    <property type="evidence" value="ECO:0007669"/>
    <property type="project" value="UniProtKB-SubCell"/>
</dbReference>
<evidence type="ECO:0000256" key="9">
    <source>
        <dbReference type="PROSITE-ProRule" id="PRU00221"/>
    </source>
</evidence>
<feature type="repeat" description="WD" evidence="9">
    <location>
        <begin position="63"/>
        <end position="99"/>
    </location>
</feature>
<dbReference type="SUPFAM" id="SSF50978">
    <property type="entry name" value="WD40 repeat-like"/>
    <property type="match status" value="1"/>
</dbReference>
<dbReference type="GO" id="GO:0006281">
    <property type="term" value="P:DNA repair"/>
    <property type="evidence" value="ECO:0007669"/>
    <property type="project" value="UniProtKB-KW"/>
</dbReference>
<dbReference type="Gene3D" id="2.130.10.10">
    <property type="entry name" value="YVTN repeat-like/Quinoprotein amine dehydrogenase"/>
    <property type="match status" value="1"/>
</dbReference>
<organism evidence="11 12">
    <name type="scientific">Caenorhabditis bovis</name>
    <dbReference type="NCBI Taxonomy" id="2654633"/>
    <lineage>
        <taxon>Eukaryota</taxon>
        <taxon>Metazoa</taxon>
        <taxon>Ecdysozoa</taxon>
        <taxon>Nematoda</taxon>
        <taxon>Chromadorea</taxon>
        <taxon>Rhabditida</taxon>
        <taxon>Rhabditina</taxon>
        <taxon>Rhabditomorpha</taxon>
        <taxon>Rhabditoidea</taxon>
        <taxon>Rhabditidae</taxon>
        <taxon>Peloderinae</taxon>
        <taxon>Caenorhabditis</taxon>
    </lineage>
</organism>
<keyword evidence="5" id="KW-0227">DNA damage</keyword>
<keyword evidence="6" id="KW-0156">Chromatin regulator</keyword>
<keyword evidence="12" id="KW-1185">Reference proteome</keyword>
<dbReference type="GO" id="GO:0033186">
    <property type="term" value="C:CAF-1 complex"/>
    <property type="evidence" value="ECO:0007669"/>
    <property type="project" value="TreeGrafter"/>
</dbReference>
<dbReference type="GO" id="GO:0006335">
    <property type="term" value="P:DNA replication-dependent chromatin assembly"/>
    <property type="evidence" value="ECO:0007669"/>
    <property type="project" value="InterPro"/>
</dbReference>
<dbReference type="PANTHER" id="PTHR15271">
    <property type="entry name" value="CHROMATIN ASSEMBLY FACTOR 1 SUBUNIT B"/>
    <property type="match status" value="1"/>
</dbReference>
<feature type="domain" description="CAF1B/HIR1 beta-propeller" evidence="10">
    <location>
        <begin position="1"/>
        <end position="379"/>
    </location>
</feature>
<evidence type="ECO:0000256" key="2">
    <source>
        <dbReference type="ARBA" id="ARBA00007306"/>
    </source>
</evidence>
<dbReference type="InterPro" id="IPR015943">
    <property type="entry name" value="WD40/YVTN_repeat-like_dom_sf"/>
</dbReference>
<dbReference type="Pfam" id="PF24105">
    <property type="entry name" value="Beta-prop_CAF1B_HIR1"/>
    <property type="match status" value="1"/>
</dbReference>
<gene>
    <name evidence="11" type="ORF">CBOVIS_LOCUS9803</name>
</gene>
<accession>A0A8S1F7W7</accession>
<dbReference type="Proteomes" id="UP000494206">
    <property type="component" value="Unassembled WGS sequence"/>
</dbReference>
<dbReference type="AlphaFoldDB" id="A0A8S1F7W7"/>